<dbReference type="EMBL" id="LAYC01000001">
    <property type="protein sequence ID" value="KYK61409.1"/>
    <property type="molecule type" value="Genomic_DNA"/>
</dbReference>
<keyword evidence="9 11" id="KW-0472">Membrane</keyword>
<evidence type="ECO:0000256" key="3">
    <source>
        <dbReference type="ARBA" id="ARBA00022448"/>
    </source>
</evidence>
<dbReference type="CDD" id="cd03263">
    <property type="entry name" value="ABC_subfamily_A"/>
    <property type="match status" value="2"/>
</dbReference>
<evidence type="ECO:0000256" key="1">
    <source>
        <dbReference type="ARBA" id="ARBA00004141"/>
    </source>
</evidence>
<evidence type="ECO:0000256" key="8">
    <source>
        <dbReference type="ARBA" id="ARBA00022989"/>
    </source>
</evidence>
<feature type="transmembrane region" description="Helical" evidence="11">
    <location>
        <begin position="237"/>
        <end position="257"/>
    </location>
</feature>
<evidence type="ECO:0000256" key="2">
    <source>
        <dbReference type="ARBA" id="ARBA00008869"/>
    </source>
</evidence>
<feature type="transmembrane region" description="Helical" evidence="11">
    <location>
        <begin position="1139"/>
        <end position="1158"/>
    </location>
</feature>
<dbReference type="GO" id="GO:0005319">
    <property type="term" value="F:lipid transporter activity"/>
    <property type="evidence" value="ECO:0007669"/>
    <property type="project" value="TreeGrafter"/>
</dbReference>
<feature type="transmembrane region" description="Helical" evidence="11">
    <location>
        <begin position="351"/>
        <end position="370"/>
    </location>
</feature>
<feature type="transmembrane region" description="Helical" evidence="11">
    <location>
        <begin position="1028"/>
        <end position="1046"/>
    </location>
</feature>
<dbReference type="InterPro" id="IPR027417">
    <property type="entry name" value="P-loop_NTPase"/>
</dbReference>
<feature type="domain" description="ABC transporter" evidence="12">
    <location>
        <begin position="474"/>
        <end position="710"/>
    </location>
</feature>
<dbReference type="Proteomes" id="UP000076580">
    <property type="component" value="Chromosome 01"/>
</dbReference>
<comment type="caution">
    <text evidence="13">The sequence shown here is derived from an EMBL/GenBank/DDBJ whole genome shotgun (WGS) entry which is preliminary data.</text>
</comment>
<feature type="transmembrane region" description="Helical" evidence="11">
    <location>
        <begin position="40"/>
        <end position="58"/>
    </location>
</feature>
<sequence length="1631" mass="176228">MQPRPQFSRHRLSGEMDLYRQINTLAYKTLKIILVRHRVSTIYSALVLPILLSVYLGLGQNFNRPNSEFGIGHPRNVLALADALSQADGGRNTVALVDNGYAAGDVGRVIDTIAKIVAGAGKNATRLASEDELGYVCRSSIMGTSPCFGAVVFHSSPDQGTGGLWNYTLRADGGLGNRFKVGLESNDAEIYAMPLQRAVDAAIAGSSFPETTSQYPYTALTEDERQAKVRRQYQASFINYLSVSFLIALIGVCYHMPGLIATEREKGLSQLIDAMMPAEKSWHRQLARFISHHNAFILTYTPGWIAAAVICGVMIWKNTSVAILVVFFVLAGVAITSMSLLGASFFRKAQLSGVVTAVSWIVLGIIAQALTKPGTGAVVILSLLFTPCNFVFFITYVARYEQEGVGANLLRAPPNSPWNVPAVVLWVFLAIQVVVYPVVAAYLERKFHGVTTGVRNVPSELPKSAASEGRVDIVRVEHMTKTFHPTFLRRLFSFLSPSRSRDIVAVDDLTLTAKKGQILVLLGANGSGKSTTLDIIAGISNLSKGNVFIDVGGGLGVAPQKNVLWDELTVKDHIKIFNQLKSPTKYATEEETGALIDAIGLGQKTNALAGTLSGGQKRKLQLGMMLTGDSAVCCVDEVSSGIDPLSRRKIWDILLSERGNRTIIMTTHFLDEADLLADKIAILSKGRLRAEGSSAQLKDAFGAGYQVHVLNERASQRAPQIDGVRCQTTANSIKYTAPSSGLAAQVVRTLEAEGIPYQLSGPTIEDVFLNLAEEVEDKKVPPHSNEARPFVSMEKSPHEPKGANAFEDAEIGTLCLLTGRPVSLGKQIVVFLRKRLVIFKTNWVPYVAAFVIPIIAAAITQLLVRNEAPVGCTPIDQSSQNSNEDFADLIGEASVVAGPSSMFTSAVGDLFRPYFPAKSGGRGSDTGSGAGGNGEMSLGNATLSLVASLATFDSFITDNRKNTTPGGWWLGDSATTPTVAYKADELSMYTSVISQNLLDTMLANMSIATMYAHFDYPVAPFTGKALQLVVYFVLACSIYPGLFGLYPNIERRTKVRSLQYSSGARTLPVWSAHLIFDFSIILVSMGIVSVIFVATSNVWYHPAYLFPVFMLYGIVSIEVAYFFSLVCHSSLATYAATSVFQGVGFAVYVITYLFVLTYSPAASMNSNILIANWVISAIFPTGSLIRALFVALNTFSTTCDDDKLQAYPGAMTAYGGPILYLAVQAMLLFGLVIWLESGYGKLSTETAEQSKEVDDAEIANELVRVDGPGEHADGLRVVHLTKAFGKNTVVDNVTFGVPHGEVFALLGPNGAGKSTTIALIRGDVAPSRKGGDVFVEGASVNKNRALARQNLGVCPQFDAVDSMTVLEHLEHYARIRGITDVKHQLQAVICAVGLEAYANVTAHTLSGGNKRKLSLGIAITGNPSVLLLDEPSSGLDAAAKRIMWRTLEAIVPGRSILLTTHSMEEADALANRAGIVARRMLALGTTDGLRHRFGDTLHVHLVSRTAPHSSEEEMDRVRSWVLDTFVGAEVDQKTFHGQMRFSVPASSVTAMTRRELAKEEGPSNASGAIGRLLLMLEDHKSSLGIAHYSVGPTTLNEVFLAIVGQHEVVEEGYKRENGKTTPWWKKALWKS</sequence>
<keyword evidence="7" id="KW-0067">ATP-binding</keyword>
<dbReference type="PANTHER" id="PTHR19229:SF36">
    <property type="entry name" value="ATP-BINDING CASSETTE SUB-FAMILY A MEMBER 2"/>
    <property type="match status" value="1"/>
</dbReference>
<dbReference type="Gene3D" id="3.40.50.300">
    <property type="entry name" value="P-loop containing nucleotide triphosphate hydrolases"/>
    <property type="match status" value="2"/>
</dbReference>
<evidence type="ECO:0000313" key="14">
    <source>
        <dbReference type="Proteomes" id="UP000076580"/>
    </source>
</evidence>
<proteinExistence type="inferred from homology"/>
<dbReference type="STRING" id="98403.A0A151GWC8"/>
<comment type="subcellular location">
    <subcellularLocation>
        <location evidence="1">Membrane</location>
        <topology evidence="1">Multi-pass membrane protein</topology>
    </subcellularLocation>
</comment>
<feature type="transmembrane region" description="Helical" evidence="11">
    <location>
        <begin position="1213"/>
        <end position="1235"/>
    </location>
</feature>
<feature type="region of interest" description="Disordered" evidence="10">
    <location>
        <begin position="778"/>
        <end position="801"/>
    </location>
</feature>
<dbReference type="GO" id="GO:0140359">
    <property type="term" value="F:ABC-type transporter activity"/>
    <property type="evidence" value="ECO:0007669"/>
    <property type="project" value="InterPro"/>
</dbReference>
<feature type="transmembrane region" description="Helical" evidence="11">
    <location>
        <begin position="295"/>
        <end position="316"/>
    </location>
</feature>
<dbReference type="SUPFAM" id="SSF52540">
    <property type="entry name" value="P-loop containing nucleoside triphosphate hydrolases"/>
    <property type="match status" value="2"/>
</dbReference>
<dbReference type="InterPro" id="IPR003593">
    <property type="entry name" value="AAA+_ATPase"/>
</dbReference>
<keyword evidence="3" id="KW-0813">Transport</keyword>
<dbReference type="InterPro" id="IPR013525">
    <property type="entry name" value="ABC2_TM"/>
</dbReference>
<keyword evidence="14" id="KW-1185">Reference proteome</keyword>
<feature type="transmembrane region" description="Helical" evidence="11">
    <location>
        <begin position="418"/>
        <end position="443"/>
    </location>
</feature>
<evidence type="ECO:0000256" key="5">
    <source>
        <dbReference type="ARBA" id="ARBA00022737"/>
    </source>
</evidence>
<feature type="domain" description="ABC transporter" evidence="12">
    <location>
        <begin position="1275"/>
        <end position="1502"/>
    </location>
</feature>
<dbReference type="RefSeq" id="XP_040660761.1">
    <property type="nucleotide sequence ID" value="XM_040799878.1"/>
</dbReference>
<dbReference type="SMART" id="SM00382">
    <property type="entry name" value="AAA"/>
    <property type="match status" value="2"/>
</dbReference>
<dbReference type="Pfam" id="PF00005">
    <property type="entry name" value="ABC_tran"/>
    <property type="match status" value="2"/>
</dbReference>
<reference evidence="13 14" key="1">
    <citation type="journal article" date="2016" name="Sci. Rep.">
        <title>Insights into Adaptations to a Near-Obligate Nematode Endoparasitic Lifestyle from the Finished Genome of Drechmeria coniospora.</title>
        <authorList>
            <person name="Zhang L."/>
            <person name="Zhou Z."/>
            <person name="Guo Q."/>
            <person name="Fokkens L."/>
            <person name="Miskei M."/>
            <person name="Pocsi I."/>
            <person name="Zhang W."/>
            <person name="Chen M."/>
            <person name="Wang L."/>
            <person name="Sun Y."/>
            <person name="Donzelli B.G."/>
            <person name="Gibson D.M."/>
            <person name="Nelson D.R."/>
            <person name="Luo J.G."/>
            <person name="Rep M."/>
            <person name="Liu H."/>
            <person name="Yang S."/>
            <person name="Wang J."/>
            <person name="Krasnoff S.B."/>
            <person name="Xu Y."/>
            <person name="Molnar I."/>
            <person name="Lin M."/>
        </authorList>
    </citation>
    <scope>NUCLEOTIDE SEQUENCE [LARGE SCALE GENOMIC DNA]</scope>
    <source>
        <strain evidence="13 14">ARSEF 6962</strain>
    </source>
</reference>
<dbReference type="GO" id="GO:0016887">
    <property type="term" value="F:ATP hydrolysis activity"/>
    <property type="evidence" value="ECO:0007669"/>
    <property type="project" value="InterPro"/>
</dbReference>
<gene>
    <name evidence="13" type="ORF">DCS_02551</name>
</gene>
<protein>
    <submittedName>
        <fullName evidence="13">Putative ABC transporter</fullName>
    </submittedName>
</protein>
<dbReference type="GO" id="GO:0005524">
    <property type="term" value="F:ATP binding"/>
    <property type="evidence" value="ECO:0007669"/>
    <property type="project" value="UniProtKB-KW"/>
</dbReference>
<dbReference type="PANTHER" id="PTHR19229">
    <property type="entry name" value="ATP-BINDING CASSETTE TRANSPORTER SUBFAMILY A ABCA"/>
    <property type="match status" value="1"/>
</dbReference>
<dbReference type="PROSITE" id="PS00211">
    <property type="entry name" value="ABC_TRANSPORTER_1"/>
    <property type="match status" value="2"/>
</dbReference>
<evidence type="ECO:0000313" key="13">
    <source>
        <dbReference type="EMBL" id="KYK61409.1"/>
    </source>
</evidence>
<dbReference type="GeneID" id="63715194"/>
<feature type="transmembrane region" description="Helical" evidence="11">
    <location>
        <begin position="1104"/>
        <end position="1127"/>
    </location>
</feature>
<name>A0A151GWC8_DRECN</name>
<dbReference type="InterPro" id="IPR026082">
    <property type="entry name" value="ABCA"/>
</dbReference>
<dbReference type="Pfam" id="PF12698">
    <property type="entry name" value="ABC2_membrane_3"/>
    <property type="match status" value="1"/>
</dbReference>
<dbReference type="InterPro" id="IPR017871">
    <property type="entry name" value="ABC_transporter-like_CS"/>
</dbReference>
<feature type="transmembrane region" description="Helical" evidence="11">
    <location>
        <begin position="377"/>
        <end position="398"/>
    </location>
</feature>
<feature type="transmembrane region" description="Helical" evidence="11">
    <location>
        <begin position="1067"/>
        <end position="1092"/>
    </location>
</feature>
<dbReference type="PROSITE" id="PS50893">
    <property type="entry name" value="ABC_TRANSPORTER_2"/>
    <property type="match status" value="2"/>
</dbReference>
<evidence type="ECO:0000256" key="7">
    <source>
        <dbReference type="ARBA" id="ARBA00022840"/>
    </source>
</evidence>
<evidence type="ECO:0000256" key="11">
    <source>
        <dbReference type="SAM" id="Phobius"/>
    </source>
</evidence>
<evidence type="ECO:0000259" key="12">
    <source>
        <dbReference type="PROSITE" id="PS50893"/>
    </source>
</evidence>
<keyword evidence="4 11" id="KW-0812">Transmembrane</keyword>
<keyword evidence="8 11" id="KW-1133">Transmembrane helix</keyword>
<feature type="transmembrane region" description="Helical" evidence="11">
    <location>
        <begin position="1170"/>
        <end position="1192"/>
    </location>
</feature>
<evidence type="ECO:0000256" key="10">
    <source>
        <dbReference type="SAM" id="MobiDB-lite"/>
    </source>
</evidence>
<evidence type="ECO:0000256" key="9">
    <source>
        <dbReference type="ARBA" id="ARBA00023136"/>
    </source>
</evidence>
<organism evidence="13 14">
    <name type="scientific">Drechmeria coniospora</name>
    <name type="common">Nematophagous fungus</name>
    <name type="synonym">Meria coniospora</name>
    <dbReference type="NCBI Taxonomy" id="98403"/>
    <lineage>
        <taxon>Eukaryota</taxon>
        <taxon>Fungi</taxon>
        <taxon>Dikarya</taxon>
        <taxon>Ascomycota</taxon>
        <taxon>Pezizomycotina</taxon>
        <taxon>Sordariomycetes</taxon>
        <taxon>Hypocreomycetidae</taxon>
        <taxon>Hypocreales</taxon>
        <taxon>Ophiocordycipitaceae</taxon>
        <taxon>Drechmeria</taxon>
    </lineage>
</organism>
<comment type="similarity">
    <text evidence="2">Belongs to the ABC transporter superfamily. ABCA family.</text>
</comment>
<dbReference type="GO" id="GO:0016020">
    <property type="term" value="C:membrane"/>
    <property type="evidence" value="ECO:0007669"/>
    <property type="project" value="UniProtKB-SubCell"/>
</dbReference>
<keyword evidence="5" id="KW-0677">Repeat</keyword>
<evidence type="ECO:0000256" key="6">
    <source>
        <dbReference type="ARBA" id="ARBA00022741"/>
    </source>
</evidence>
<dbReference type="InterPro" id="IPR003439">
    <property type="entry name" value="ABC_transporter-like_ATP-bd"/>
</dbReference>
<feature type="transmembrane region" description="Helical" evidence="11">
    <location>
        <begin position="843"/>
        <end position="864"/>
    </location>
</feature>
<keyword evidence="6" id="KW-0547">Nucleotide-binding</keyword>
<feature type="transmembrane region" description="Helical" evidence="11">
    <location>
        <begin position="323"/>
        <end position="345"/>
    </location>
</feature>
<dbReference type="FunFam" id="3.40.50.300:FF:001345">
    <property type="entry name" value="Related to ABC transporter"/>
    <property type="match status" value="1"/>
</dbReference>
<evidence type="ECO:0000256" key="4">
    <source>
        <dbReference type="ARBA" id="ARBA00022692"/>
    </source>
</evidence>
<accession>A0A151GWC8</accession>
<dbReference type="InParanoid" id="A0A151GWC8"/>